<gene>
    <name evidence="2" type="primary">CCDC155_1</name>
    <name evidence="2" type="ORF">g.6582</name>
</gene>
<reference evidence="2" key="1">
    <citation type="submission" date="2015-07" db="EMBL/GenBank/DDBJ databases">
        <title>Transcriptome Assembly of Anthurium amnicola.</title>
        <authorList>
            <person name="Suzuki J."/>
        </authorList>
    </citation>
    <scope>NUCLEOTIDE SEQUENCE</scope>
</reference>
<feature type="non-terminal residue" evidence="2">
    <location>
        <position position="1"/>
    </location>
</feature>
<organism evidence="2">
    <name type="scientific">Anthurium amnicola</name>
    <dbReference type="NCBI Taxonomy" id="1678845"/>
    <lineage>
        <taxon>Eukaryota</taxon>
        <taxon>Viridiplantae</taxon>
        <taxon>Streptophyta</taxon>
        <taxon>Embryophyta</taxon>
        <taxon>Tracheophyta</taxon>
        <taxon>Spermatophyta</taxon>
        <taxon>Magnoliopsida</taxon>
        <taxon>Liliopsida</taxon>
        <taxon>Araceae</taxon>
        <taxon>Pothoideae</taxon>
        <taxon>Potheae</taxon>
        <taxon>Anthurium</taxon>
    </lineage>
</organism>
<dbReference type="PANTHER" id="PTHR31016:SF2">
    <property type="entry name" value="OS04G0228100 PROTEIN"/>
    <property type="match status" value="1"/>
</dbReference>
<feature type="compositionally biased region" description="Basic and acidic residues" evidence="1">
    <location>
        <begin position="129"/>
        <end position="140"/>
    </location>
</feature>
<evidence type="ECO:0000313" key="2">
    <source>
        <dbReference type="EMBL" id="JAT48345.1"/>
    </source>
</evidence>
<dbReference type="PANTHER" id="PTHR31016">
    <property type="entry name" value="OS04G0228100 PROTEIN"/>
    <property type="match status" value="1"/>
</dbReference>
<sequence>FPHSHQSTAHHLLLTPAPPVRLFSMDPSSPATGSPSSDQRLWSALRSRVDTLLETRKRHAEWPPAAAGILLQSGGEPRCGKRLREDSLLLIRGLDSVASSLSQLKETLDDAAQGVENLVNPSLTDVLRREKQRAEEDREVALSTSRPCAAEESEETCESGSSEDNQITENDGERKNNKNEADNVARGGGTLKKAKNLAISMASRANSLARQLRTIKSELDFMQGRCALLEEENRRLRYGFEKGSRPDEDDLVRLQLEALLAEKSRLANENATLTRENQRLFQLVEYHQLTSQEMSESYEQLIHGICLDFSSPSGKTNADFDEDNEHGDIEVPCTPRASEGCGSLDE</sequence>
<feature type="region of interest" description="Disordered" evidence="1">
    <location>
        <begin position="316"/>
        <end position="346"/>
    </location>
</feature>
<accession>A0A1D1Y116</accession>
<feature type="compositionally biased region" description="Basic and acidic residues" evidence="1">
    <location>
        <begin position="171"/>
        <end position="183"/>
    </location>
</feature>
<evidence type="ECO:0000256" key="1">
    <source>
        <dbReference type="SAM" id="MobiDB-lite"/>
    </source>
</evidence>
<feature type="region of interest" description="Disordered" evidence="1">
    <location>
        <begin position="129"/>
        <end position="189"/>
    </location>
</feature>
<dbReference type="AlphaFoldDB" id="A0A1D1Y116"/>
<dbReference type="EMBL" id="GDJX01019591">
    <property type="protein sequence ID" value="JAT48345.1"/>
    <property type="molecule type" value="Transcribed_RNA"/>
</dbReference>
<proteinExistence type="predicted"/>
<protein>
    <submittedName>
        <fullName evidence="2">Coiled-coil domain-containing protein 155</fullName>
    </submittedName>
</protein>
<name>A0A1D1Y116_9ARAE</name>